<dbReference type="InterPro" id="IPR013328">
    <property type="entry name" value="6PGD_dom2"/>
</dbReference>
<dbReference type="PROSITE" id="PS00957">
    <property type="entry name" value="NAD_G3PDH"/>
    <property type="match status" value="1"/>
</dbReference>
<dbReference type="SUPFAM" id="SSF51735">
    <property type="entry name" value="NAD(P)-binding Rossmann-fold domains"/>
    <property type="match status" value="1"/>
</dbReference>
<dbReference type="HAMAP" id="MF_00394">
    <property type="entry name" value="NAD_Glyc3P_dehydrog"/>
    <property type="match status" value="1"/>
</dbReference>
<evidence type="ECO:0000256" key="10">
    <source>
        <dbReference type="ARBA" id="ARBA00066687"/>
    </source>
</evidence>
<dbReference type="PIRSF" id="PIRSF000114">
    <property type="entry name" value="Glycerol-3-P_dh"/>
    <property type="match status" value="1"/>
</dbReference>
<feature type="binding site" evidence="13">
    <location>
        <position position="291"/>
    </location>
    <ligand>
        <name>NADPH</name>
        <dbReference type="ChEBI" id="CHEBI:57783"/>
    </ligand>
</feature>
<keyword evidence="7 13" id="KW-0594">Phospholipid biosynthesis</keyword>
<dbReference type="NCBIfam" id="NF000942">
    <property type="entry name" value="PRK00094.1-4"/>
    <property type="match status" value="1"/>
</dbReference>
<dbReference type="Pfam" id="PF07479">
    <property type="entry name" value="NAD_Gly3P_dh_C"/>
    <property type="match status" value="1"/>
</dbReference>
<keyword evidence="6 13" id="KW-0443">Lipid metabolism</keyword>
<dbReference type="InterPro" id="IPR006109">
    <property type="entry name" value="G3P_DH_NAD-dep_C"/>
</dbReference>
<dbReference type="Gene3D" id="1.10.1040.10">
    <property type="entry name" value="N-(1-d-carboxylethyl)-l-norvaline Dehydrogenase, domain 2"/>
    <property type="match status" value="1"/>
</dbReference>
<reference evidence="20 21" key="1">
    <citation type="submission" date="2017-04" db="EMBL/GenBank/DDBJ databases">
        <authorList>
            <person name="Afonso C.L."/>
            <person name="Miller P.J."/>
            <person name="Scott M.A."/>
            <person name="Spackman E."/>
            <person name="Goraichik I."/>
            <person name="Dimitrov K.M."/>
            <person name="Suarez D.L."/>
            <person name="Swayne D.E."/>
        </authorList>
    </citation>
    <scope>NUCLEOTIDE SEQUENCE [LARGE SCALE GENOMIC DNA]</scope>
    <source>
        <strain evidence="20 21">VK13</strain>
    </source>
</reference>
<evidence type="ECO:0000256" key="3">
    <source>
        <dbReference type="ARBA" id="ARBA00022857"/>
    </source>
</evidence>
<feature type="domain" description="Glycerol-3-phosphate dehydrogenase NAD-dependent C-terminal" evidence="19">
    <location>
        <begin position="192"/>
        <end position="332"/>
    </location>
</feature>
<feature type="binding site" evidence="13">
    <location>
        <position position="293"/>
    </location>
    <ligand>
        <name>NADPH</name>
        <dbReference type="ChEBI" id="CHEBI:57783"/>
    </ligand>
</feature>
<keyword evidence="13" id="KW-0963">Cytoplasm</keyword>
<evidence type="ECO:0000313" key="20">
    <source>
        <dbReference type="EMBL" id="SMC63318.1"/>
    </source>
</evidence>
<evidence type="ECO:0000256" key="9">
    <source>
        <dbReference type="ARBA" id="ARBA00052716"/>
    </source>
</evidence>
<feature type="binding site" evidence="13">
    <location>
        <position position="49"/>
    </location>
    <ligand>
        <name>NADPH</name>
        <dbReference type="ChEBI" id="CHEBI:57783"/>
    </ligand>
</feature>
<feature type="binding site" evidence="13">
    <location>
        <position position="267"/>
    </location>
    <ligand>
        <name>sn-glycerol 3-phosphate</name>
        <dbReference type="ChEBI" id="CHEBI:57597"/>
    </ligand>
</feature>
<evidence type="ECO:0000313" key="21">
    <source>
        <dbReference type="Proteomes" id="UP000192708"/>
    </source>
</evidence>
<dbReference type="Pfam" id="PF01210">
    <property type="entry name" value="NAD_Gly3P_dh_N"/>
    <property type="match status" value="1"/>
</dbReference>
<evidence type="ECO:0000256" key="12">
    <source>
        <dbReference type="ARBA" id="ARBA00080511"/>
    </source>
</evidence>
<dbReference type="STRING" id="1938817.SAMN06296008_11044"/>
<feature type="binding site" evidence="13">
    <location>
        <position position="152"/>
    </location>
    <ligand>
        <name>NADPH</name>
        <dbReference type="ChEBI" id="CHEBI:57783"/>
    </ligand>
</feature>
<dbReference type="PANTHER" id="PTHR11728:SF1">
    <property type="entry name" value="GLYCEROL-3-PHOSPHATE DEHYDROGENASE [NAD(+)] 2, CHLOROPLASTIC"/>
    <property type="match status" value="1"/>
</dbReference>
<feature type="binding site" evidence="13">
    <location>
        <position position="267"/>
    </location>
    <ligand>
        <name>NADPH</name>
        <dbReference type="ChEBI" id="CHEBI:57783"/>
    </ligand>
</feature>
<dbReference type="InterPro" id="IPR011128">
    <property type="entry name" value="G3P_DH_NAD-dep_N"/>
</dbReference>
<feature type="binding site" evidence="13">
    <location>
        <position position="266"/>
    </location>
    <ligand>
        <name>sn-glycerol 3-phosphate</name>
        <dbReference type="ChEBI" id="CHEBI:57597"/>
    </ligand>
</feature>
<dbReference type="GO" id="GO:0005975">
    <property type="term" value="P:carbohydrate metabolic process"/>
    <property type="evidence" value="ECO:0007669"/>
    <property type="project" value="InterPro"/>
</dbReference>
<keyword evidence="13" id="KW-0547">Nucleotide-binding</keyword>
<dbReference type="FunFam" id="3.40.50.720:FF:000019">
    <property type="entry name" value="Glycerol-3-phosphate dehydrogenase [NAD(P)+]"/>
    <property type="match status" value="1"/>
</dbReference>
<feature type="binding site" evidence="13">
    <location>
        <position position="11"/>
    </location>
    <ligand>
        <name>NADPH</name>
        <dbReference type="ChEBI" id="CHEBI:57783"/>
    </ligand>
</feature>
<comment type="catalytic activity">
    <reaction evidence="13">
        <text>sn-glycerol 3-phosphate + NAD(+) = dihydroxyacetone phosphate + NADH + H(+)</text>
        <dbReference type="Rhea" id="RHEA:11092"/>
        <dbReference type="ChEBI" id="CHEBI:15378"/>
        <dbReference type="ChEBI" id="CHEBI:57540"/>
        <dbReference type="ChEBI" id="CHEBI:57597"/>
        <dbReference type="ChEBI" id="CHEBI:57642"/>
        <dbReference type="ChEBI" id="CHEBI:57945"/>
        <dbReference type="EC" id="1.1.1.94"/>
    </reaction>
</comment>
<feature type="binding site" evidence="13">
    <location>
        <position position="114"/>
    </location>
    <ligand>
        <name>NADPH</name>
        <dbReference type="ChEBI" id="CHEBI:57783"/>
    </ligand>
</feature>
<comment type="function">
    <text evidence="13">Catalyzes the reduction of the glycolytic intermediate dihydroxyacetone phosphate (DHAP) to sn-glycerol 3-phosphate (G3P), the key precursor for phospholipid synthesis.</text>
</comment>
<feature type="binding site" evidence="13">
    <location>
        <position position="114"/>
    </location>
    <ligand>
        <name>sn-glycerol 3-phosphate</name>
        <dbReference type="ChEBI" id="CHEBI:57597"/>
    </ligand>
</feature>
<organism evidence="20 21">
    <name type="scientific">Polynucleobacter kasalickyi</name>
    <dbReference type="NCBI Taxonomy" id="1938817"/>
    <lineage>
        <taxon>Bacteria</taxon>
        <taxon>Pseudomonadati</taxon>
        <taxon>Pseudomonadota</taxon>
        <taxon>Betaproteobacteria</taxon>
        <taxon>Burkholderiales</taxon>
        <taxon>Burkholderiaceae</taxon>
        <taxon>Polynucleobacter</taxon>
    </lineage>
</organism>
<keyword evidence="5 13" id="KW-0520">NAD</keyword>
<dbReference type="AlphaFoldDB" id="A0A1W2ASY9"/>
<evidence type="ECO:0000256" key="15">
    <source>
        <dbReference type="PIRSR" id="PIRSR000114-2"/>
    </source>
</evidence>
<dbReference type="InterPro" id="IPR006168">
    <property type="entry name" value="G3P_DH_NAD-dep"/>
</dbReference>
<keyword evidence="21" id="KW-1185">Reference proteome</keyword>
<dbReference type="GO" id="GO:0046168">
    <property type="term" value="P:glycerol-3-phosphate catabolic process"/>
    <property type="evidence" value="ECO:0007669"/>
    <property type="project" value="InterPro"/>
</dbReference>
<feature type="binding site" evidence="16">
    <location>
        <begin position="7"/>
        <end position="12"/>
    </location>
    <ligand>
        <name>NAD(+)</name>
        <dbReference type="ChEBI" id="CHEBI:57540"/>
    </ligand>
</feature>
<comment type="subcellular location">
    <subcellularLocation>
        <location evidence="13">Cytoplasm</location>
    </subcellularLocation>
</comment>
<evidence type="ECO:0000259" key="19">
    <source>
        <dbReference type="Pfam" id="PF07479"/>
    </source>
</evidence>
<accession>A0A1W2ASY9</accession>
<comment type="catalytic activity">
    <reaction evidence="9">
        <text>sn-glycerol 3-phosphate + NADP(+) = dihydroxyacetone phosphate + NADPH + H(+)</text>
        <dbReference type="Rhea" id="RHEA:11096"/>
        <dbReference type="ChEBI" id="CHEBI:15378"/>
        <dbReference type="ChEBI" id="CHEBI:57597"/>
        <dbReference type="ChEBI" id="CHEBI:57642"/>
        <dbReference type="ChEBI" id="CHEBI:57783"/>
        <dbReference type="ChEBI" id="CHEBI:58349"/>
        <dbReference type="EC" id="1.1.1.94"/>
    </reaction>
    <physiologicalReaction direction="right-to-left" evidence="9">
        <dbReference type="Rhea" id="RHEA:11098"/>
    </physiologicalReaction>
</comment>
<evidence type="ECO:0000256" key="8">
    <source>
        <dbReference type="ARBA" id="ARBA00023264"/>
    </source>
</evidence>
<proteinExistence type="inferred from homology"/>
<feature type="binding site" evidence="13">
    <location>
        <position position="268"/>
    </location>
    <ligand>
        <name>sn-glycerol 3-phosphate</name>
        <dbReference type="ChEBI" id="CHEBI:57597"/>
    </ligand>
</feature>
<evidence type="ECO:0000256" key="5">
    <source>
        <dbReference type="ARBA" id="ARBA00023027"/>
    </source>
</evidence>
<dbReference type="InterPro" id="IPR036291">
    <property type="entry name" value="NAD(P)-bd_dom_sf"/>
</dbReference>
<evidence type="ECO:0000256" key="11">
    <source>
        <dbReference type="ARBA" id="ARBA00069372"/>
    </source>
</evidence>
<dbReference type="NCBIfam" id="NF000940">
    <property type="entry name" value="PRK00094.1-2"/>
    <property type="match status" value="1"/>
</dbReference>
<feature type="binding site" evidence="16">
    <location>
        <position position="267"/>
    </location>
    <ligand>
        <name>NAD(+)</name>
        <dbReference type="ChEBI" id="CHEBI:57540"/>
    </ligand>
</feature>
<keyword evidence="2 13" id="KW-0444">Lipid biosynthesis</keyword>
<evidence type="ECO:0000256" key="6">
    <source>
        <dbReference type="ARBA" id="ARBA00023098"/>
    </source>
</evidence>
<feature type="binding site" evidence="13">
    <location>
        <position position="148"/>
    </location>
    <ligand>
        <name>sn-glycerol 3-phosphate</name>
        <dbReference type="ChEBI" id="CHEBI:57597"/>
    </ligand>
</feature>
<dbReference type="Proteomes" id="UP000192708">
    <property type="component" value="Unassembled WGS sequence"/>
</dbReference>
<dbReference type="UniPathway" id="UPA00940"/>
<comment type="caution">
    <text evidence="13">Lacks conserved residue(s) required for the propagation of feature annotation.</text>
</comment>
<keyword evidence="4 13" id="KW-0560">Oxidoreductase</keyword>
<protein>
    <recommendedName>
        <fullName evidence="11 13">Glycerol-3-phosphate dehydrogenase [NAD(P)+]</fullName>
        <ecNumber evidence="10 13">1.1.1.94</ecNumber>
    </recommendedName>
    <alternativeName>
        <fullName evidence="13">NAD(P)(+)-dependent glycerol-3-phosphate dehydrogenase</fullName>
    </alternativeName>
    <alternativeName>
        <fullName evidence="12 13">NAD(P)H-dependent dihydroxyacetone-phosphate reductase</fullName>
    </alternativeName>
</protein>
<dbReference type="EMBL" id="FWXJ01000010">
    <property type="protein sequence ID" value="SMC63318.1"/>
    <property type="molecule type" value="Genomic_DNA"/>
</dbReference>
<dbReference type="GO" id="GO:0141152">
    <property type="term" value="F:glycerol-3-phosphate dehydrogenase (NAD+) activity"/>
    <property type="evidence" value="ECO:0007669"/>
    <property type="project" value="RHEA"/>
</dbReference>
<feature type="binding site" evidence="13">
    <location>
        <position position="32"/>
    </location>
    <ligand>
        <name>NADPH</name>
        <dbReference type="ChEBI" id="CHEBI:57783"/>
    </ligand>
</feature>
<dbReference type="FunFam" id="1.10.1040.10:FF:000001">
    <property type="entry name" value="Glycerol-3-phosphate dehydrogenase [NAD(P)+]"/>
    <property type="match status" value="1"/>
</dbReference>
<comment type="pathway">
    <text evidence="13">Membrane lipid metabolism; glycerophospholipid metabolism.</text>
</comment>
<evidence type="ECO:0000256" key="16">
    <source>
        <dbReference type="PIRSR" id="PIRSR000114-3"/>
    </source>
</evidence>
<dbReference type="EC" id="1.1.1.94" evidence="10 13"/>
<keyword evidence="3 13" id="KW-0521">NADP</keyword>
<evidence type="ECO:0000256" key="1">
    <source>
        <dbReference type="ARBA" id="ARBA00011009"/>
    </source>
</evidence>
<evidence type="ECO:0000256" key="7">
    <source>
        <dbReference type="ARBA" id="ARBA00023209"/>
    </source>
</evidence>
<dbReference type="SUPFAM" id="SSF48179">
    <property type="entry name" value="6-phosphogluconate dehydrogenase C-terminal domain-like"/>
    <property type="match status" value="1"/>
</dbReference>
<dbReference type="PRINTS" id="PR00077">
    <property type="entry name" value="GPDHDRGNASE"/>
</dbReference>
<comment type="similarity">
    <text evidence="1 13 17">Belongs to the NAD-dependent glycerol-3-phosphate dehydrogenase family.</text>
</comment>
<feature type="binding site" evidence="13">
    <location>
        <position position="203"/>
    </location>
    <ligand>
        <name>sn-glycerol 3-phosphate</name>
        <dbReference type="ChEBI" id="CHEBI:57597"/>
    </ligand>
</feature>
<feature type="binding site" evidence="13">
    <location>
        <position position="150"/>
    </location>
    <ligand>
        <name>sn-glycerol 3-phosphate</name>
        <dbReference type="ChEBI" id="CHEBI:57597"/>
    </ligand>
</feature>
<feature type="active site" description="Proton acceptor" evidence="13 14">
    <location>
        <position position="203"/>
    </location>
</feature>
<evidence type="ECO:0000256" key="17">
    <source>
        <dbReference type="RuleBase" id="RU000437"/>
    </source>
</evidence>
<sequence length="343" mass="37131">MNVTILGGGAWGTAIAIHLAKYNDSKICLWVRDTHNVQTMLEARENTQYLPGIKLPPNLEITDNWDLALGQASTSKDLIVIATPLAGLEEITLKLTQRTLPLPDVVQHWIWLCKGIDADSGMLPHEIVQKVLGEQGKLESVHYGVLSGPSFAKEVAQGLPCALTVASQFNDLNEMTQVLFHQKSMRIYVSDDVTGVELGGAIKNVLAIATGIADGLHLGLNARAALITRGMNEMSRIGIAMGAKLETFLGLAGLGDLILTATGDLSRNRKVGIELAKGHSLDEILQQLGHVAEGVRCAQAIEKLAQKHHVETPIIRTVCDILFRHVKPMDAVNAMMSRDPKAK</sequence>
<feature type="binding site" evidence="15">
    <location>
        <begin position="267"/>
        <end position="268"/>
    </location>
    <ligand>
        <name>substrate</name>
    </ligand>
</feature>
<dbReference type="PANTHER" id="PTHR11728">
    <property type="entry name" value="GLYCEROL-3-PHOSPHATE DEHYDROGENASE"/>
    <property type="match status" value="1"/>
</dbReference>
<dbReference type="GO" id="GO:0008654">
    <property type="term" value="P:phospholipid biosynthetic process"/>
    <property type="evidence" value="ECO:0007669"/>
    <property type="project" value="UniProtKB-KW"/>
</dbReference>
<evidence type="ECO:0000259" key="18">
    <source>
        <dbReference type="Pfam" id="PF01210"/>
    </source>
</evidence>
<gene>
    <name evidence="13" type="primary">gpsA</name>
    <name evidence="20" type="ORF">SAMN06296008_11044</name>
</gene>
<feature type="domain" description="Glycerol-3-phosphate dehydrogenase NAD-dependent N-terminal" evidence="18">
    <location>
        <begin position="2"/>
        <end position="169"/>
    </location>
</feature>
<dbReference type="GO" id="GO:0141153">
    <property type="term" value="F:glycerol-3-phosphate dehydrogenase (NADP+) activity"/>
    <property type="evidence" value="ECO:0007669"/>
    <property type="project" value="RHEA"/>
</dbReference>
<dbReference type="GO" id="GO:0006650">
    <property type="term" value="P:glycerophospholipid metabolic process"/>
    <property type="evidence" value="ECO:0007669"/>
    <property type="project" value="UniProtKB-UniRule"/>
</dbReference>
<feature type="binding site" evidence="15">
    <location>
        <position position="114"/>
    </location>
    <ligand>
        <name>substrate</name>
    </ligand>
</feature>
<feature type="binding site" evidence="13">
    <location>
        <position position="256"/>
    </location>
    <ligand>
        <name>sn-glycerol 3-phosphate</name>
        <dbReference type="ChEBI" id="CHEBI:57597"/>
    </ligand>
</feature>
<evidence type="ECO:0000256" key="13">
    <source>
        <dbReference type="HAMAP-Rule" id="MF_00394"/>
    </source>
</evidence>
<dbReference type="GO" id="GO:0046167">
    <property type="term" value="P:glycerol-3-phosphate biosynthetic process"/>
    <property type="evidence" value="ECO:0007669"/>
    <property type="project" value="UniProtKB-UniRule"/>
</dbReference>
<dbReference type="OrthoDB" id="9812273at2"/>
<evidence type="ECO:0000256" key="2">
    <source>
        <dbReference type="ARBA" id="ARBA00022516"/>
    </source>
</evidence>
<dbReference type="GO" id="GO:0005829">
    <property type="term" value="C:cytosol"/>
    <property type="evidence" value="ECO:0007669"/>
    <property type="project" value="TreeGrafter"/>
</dbReference>
<dbReference type="RefSeq" id="WP_084283959.1">
    <property type="nucleotide sequence ID" value="NZ_FWXJ01000010.1"/>
</dbReference>
<dbReference type="Gene3D" id="3.40.50.720">
    <property type="entry name" value="NAD(P)-binding Rossmann-like Domain"/>
    <property type="match status" value="1"/>
</dbReference>
<keyword evidence="8 13" id="KW-1208">Phospholipid metabolism</keyword>
<evidence type="ECO:0000256" key="14">
    <source>
        <dbReference type="PIRSR" id="PIRSR000114-1"/>
    </source>
</evidence>
<feature type="binding site" evidence="16">
    <location>
        <position position="152"/>
    </location>
    <ligand>
        <name>NAD(+)</name>
        <dbReference type="ChEBI" id="CHEBI:57540"/>
    </ligand>
</feature>
<dbReference type="GO" id="GO:0051287">
    <property type="term" value="F:NAD binding"/>
    <property type="evidence" value="ECO:0007669"/>
    <property type="project" value="InterPro"/>
</dbReference>
<dbReference type="InterPro" id="IPR008927">
    <property type="entry name" value="6-PGluconate_DH-like_C_sf"/>
</dbReference>
<evidence type="ECO:0000256" key="4">
    <source>
        <dbReference type="ARBA" id="ARBA00023002"/>
    </source>
</evidence>
<name>A0A1W2ASY9_9BURK</name>